<keyword evidence="3" id="KW-1185">Reference proteome</keyword>
<organism evidence="2 3">
    <name type="scientific">Marasmiellus scandens</name>
    <dbReference type="NCBI Taxonomy" id="2682957"/>
    <lineage>
        <taxon>Eukaryota</taxon>
        <taxon>Fungi</taxon>
        <taxon>Dikarya</taxon>
        <taxon>Basidiomycota</taxon>
        <taxon>Agaricomycotina</taxon>
        <taxon>Agaricomycetes</taxon>
        <taxon>Agaricomycetidae</taxon>
        <taxon>Agaricales</taxon>
        <taxon>Marasmiineae</taxon>
        <taxon>Omphalotaceae</taxon>
        <taxon>Marasmiellus</taxon>
    </lineage>
</organism>
<protein>
    <submittedName>
        <fullName evidence="2">Uncharacterized protein</fullName>
    </submittedName>
</protein>
<evidence type="ECO:0000313" key="2">
    <source>
        <dbReference type="EMBL" id="KAK7434033.1"/>
    </source>
</evidence>
<name>A0ABR1IKD3_9AGAR</name>
<reference evidence="2 3" key="1">
    <citation type="submission" date="2024-01" db="EMBL/GenBank/DDBJ databases">
        <title>A draft genome for the cacao thread blight pathogen Marasmiellus scandens.</title>
        <authorList>
            <person name="Baruah I.K."/>
            <person name="Leung J."/>
            <person name="Bukari Y."/>
            <person name="Amoako-Attah I."/>
            <person name="Meinhardt L.W."/>
            <person name="Bailey B.A."/>
            <person name="Cohen S.P."/>
        </authorList>
    </citation>
    <scope>NUCLEOTIDE SEQUENCE [LARGE SCALE GENOMIC DNA]</scope>
    <source>
        <strain evidence="2 3">GH-19</strain>
    </source>
</reference>
<dbReference type="Proteomes" id="UP001498398">
    <property type="component" value="Unassembled WGS sequence"/>
</dbReference>
<proteinExistence type="predicted"/>
<evidence type="ECO:0000256" key="1">
    <source>
        <dbReference type="SAM" id="MobiDB-lite"/>
    </source>
</evidence>
<evidence type="ECO:0000313" key="3">
    <source>
        <dbReference type="Proteomes" id="UP001498398"/>
    </source>
</evidence>
<feature type="region of interest" description="Disordered" evidence="1">
    <location>
        <begin position="167"/>
        <end position="242"/>
    </location>
</feature>
<gene>
    <name evidence="2" type="ORF">VKT23_020432</name>
</gene>
<dbReference type="EMBL" id="JBANRG010000133">
    <property type="protein sequence ID" value="KAK7434033.1"/>
    <property type="molecule type" value="Genomic_DNA"/>
</dbReference>
<sequence length="301" mass="32949">MSTPQPFLGCSPTLDDTISPNGISRQNFKYYLILGGANAAVYKDQSLASELARSSNQREPKGYNDEEAVSEMWRFNCSRVHKHPPHELRSYVNPFPTATSAPPRVSSPSNVGQELKQVFKDMAISAKSSRGPRVTLQSVPVDTSLTGFEDDFVQQHFIQQLSREASPYPHVASPGVKHAASSSKTSRGPLPSVRSGKSKASVKPPSSPSPQASSSRRAPSPIAYVGTAEPGSGFPSESEDDEKENQVLRFHLVKFVGGCDFYSTMEEAMEAFLMFKSKGLKPQMRTTTSQQLVKEFAENEL</sequence>
<feature type="compositionally biased region" description="Low complexity" evidence="1">
    <location>
        <begin position="198"/>
        <end position="221"/>
    </location>
</feature>
<comment type="caution">
    <text evidence="2">The sequence shown here is derived from an EMBL/GenBank/DDBJ whole genome shotgun (WGS) entry which is preliminary data.</text>
</comment>
<accession>A0ABR1IKD3</accession>